<feature type="domain" description="C2H2-type" evidence="2">
    <location>
        <begin position="313"/>
        <end position="334"/>
    </location>
</feature>
<evidence type="ECO:0000256" key="1">
    <source>
        <dbReference type="SAM" id="MobiDB-lite"/>
    </source>
</evidence>
<feature type="region of interest" description="Disordered" evidence="1">
    <location>
        <begin position="1"/>
        <end position="21"/>
    </location>
</feature>
<proteinExistence type="predicted"/>
<accession>A0ABR0KAU0</accession>
<sequence length="587" mass="65927">MDFQAYNSSPNTDCSQPHINAMQTNGLPYREISRSARPEVDPVAPETAMMVHSLGTLVQHGVSPSQLSCLFCEVAQQAYFQVRKDLQGHHGWKSLREAIQVLTLHSTGRPQNLISANHTSSSVPPSSFQQCHDLRWSTLTGETLLGSRDIGDSSYKALHIPSALGEDLYRDPSQFNHSTKLDSPFAVSSPATFEVPDTTDFNFEFALSSDEPVIPSVEGDAGFYPYDGTIHIDGFAGTEYPPSPQSQSRLHTVVHHAHSATTTPSQLETPGSSTVGHQNFSTKMSTRKPVLPCKDFIDYTPPAPTEPCYRSPCPYCSKNFKAQKEFVSHMTAEHDRPTQYRCLHAAQGQSRCCFTTCRLSRFNKHHTEHHGEHCNMAHKDKQIASPCRSEQSNPRPKRVWGCWMCKHASYSVKAWVKHQMEEHDKFTRKQIKWTWLVRSLLSQDMAEFLWQHQVAQLEETTGYRWMIEWSEGADESTRDRLIRNLETGSFESRSFESDPSACQSIVMAAMDATFGFKSELEPIMAGTNSSKRPSTSSPPHCDGTRYSGPRLLRRQKSFASSKYHPVNATVLAKQPARPSTSNPRNVD</sequence>
<dbReference type="PROSITE" id="PS00028">
    <property type="entry name" value="ZINC_FINGER_C2H2_1"/>
    <property type="match status" value="1"/>
</dbReference>
<name>A0ABR0KAU0_9EURO</name>
<feature type="compositionally biased region" description="Polar residues" evidence="1">
    <location>
        <begin position="526"/>
        <end position="538"/>
    </location>
</feature>
<feature type="region of interest" description="Disordered" evidence="1">
    <location>
        <begin position="525"/>
        <end position="587"/>
    </location>
</feature>
<evidence type="ECO:0000313" key="3">
    <source>
        <dbReference type="EMBL" id="KAK5092486.1"/>
    </source>
</evidence>
<protein>
    <recommendedName>
        <fullName evidence="2">C2H2-type domain-containing protein</fullName>
    </recommendedName>
</protein>
<evidence type="ECO:0000259" key="2">
    <source>
        <dbReference type="PROSITE" id="PS00028"/>
    </source>
</evidence>
<feature type="compositionally biased region" description="Polar residues" evidence="1">
    <location>
        <begin position="577"/>
        <end position="587"/>
    </location>
</feature>
<dbReference type="EMBL" id="JAVRRG010000057">
    <property type="protein sequence ID" value="KAK5092486.1"/>
    <property type="molecule type" value="Genomic_DNA"/>
</dbReference>
<dbReference type="Proteomes" id="UP001345013">
    <property type="component" value="Unassembled WGS sequence"/>
</dbReference>
<keyword evidence="4" id="KW-1185">Reference proteome</keyword>
<organism evidence="3 4">
    <name type="scientific">Lithohypha guttulata</name>
    <dbReference type="NCBI Taxonomy" id="1690604"/>
    <lineage>
        <taxon>Eukaryota</taxon>
        <taxon>Fungi</taxon>
        <taxon>Dikarya</taxon>
        <taxon>Ascomycota</taxon>
        <taxon>Pezizomycotina</taxon>
        <taxon>Eurotiomycetes</taxon>
        <taxon>Chaetothyriomycetidae</taxon>
        <taxon>Chaetothyriales</taxon>
        <taxon>Trichomeriaceae</taxon>
        <taxon>Lithohypha</taxon>
    </lineage>
</organism>
<evidence type="ECO:0000313" key="4">
    <source>
        <dbReference type="Proteomes" id="UP001345013"/>
    </source>
</evidence>
<comment type="caution">
    <text evidence="3">The sequence shown here is derived from an EMBL/GenBank/DDBJ whole genome shotgun (WGS) entry which is preliminary data.</text>
</comment>
<dbReference type="SMART" id="SM00355">
    <property type="entry name" value="ZnF_C2H2"/>
    <property type="match status" value="2"/>
</dbReference>
<reference evidence="3 4" key="1">
    <citation type="submission" date="2023-08" db="EMBL/GenBank/DDBJ databases">
        <title>Black Yeasts Isolated from many extreme environments.</title>
        <authorList>
            <person name="Coleine C."/>
            <person name="Stajich J.E."/>
            <person name="Selbmann L."/>
        </authorList>
    </citation>
    <scope>NUCLEOTIDE SEQUENCE [LARGE SCALE GENOMIC DNA]</scope>
    <source>
        <strain evidence="3 4">CCFEE 5885</strain>
    </source>
</reference>
<gene>
    <name evidence="3" type="ORF">LTR24_005189</name>
</gene>
<dbReference type="InterPro" id="IPR013087">
    <property type="entry name" value="Znf_C2H2_type"/>
</dbReference>